<evidence type="ECO:0000256" key="3">
    <source>
        <dbReference type="ARBA" id="ARBA00023015"/>
    </source>
</evidence>
<feature type="domain" description="Velvet" evidence="8">
    <location>
        <begin position="100"/>
        <end position="385"/>
    </location>
</feature>
<evidence type="ECO:0000313" key="9">
    <source>
        <dbReference type="EMBL" id="KIV78340.1"/>
    </source>
</evidence>
<reference evidence="9 10" key="1">
    <citation type="submission" date="2015-01" db="EMBL/GenBank/DDBJ databases">
        <title>The Genome Sequence of Exophiala sideris CBS121828.</title>
        <authorList>
            <consortium name="The Broad Institute Genomics Platform"/>
            <person name="Cuomo C."/>
            <person name="de Hoog S."/>
            <person name="Gorbushina A."/>
            <person name="Stielow B."/>
            <person name="Teixiera M."/>
            <person name="Abouelleil A."/>
            <person name="Chapman S.B."/>
            <person name="Priest M."/>
            <person name="Young S.K."/>
            <person name="Wortman J."/>
            <person name="Nusbaum C."/>
            <person name="Birren B."/>
        </authorList>
    </citation>
    <scope>NUCLEOTIDE SEQUENCE [LARGE SCALE GENOMIC DNA]</scope>
    <source>
        <strain evidence="9 10">CBS 121828</strain>
    </source>
</reference>
<dbReference type="InterPro" id="IPR038491">
    <property type="entry name" value="Velvet_dom_sf"/>
</dbReference>
<evidence type="ECO:0000313" key="10">
    <source>
        <dbReference type="Proteomes" id="UP000053599"/>
    </source>
</evidence>
<evidence type="ECO:0000256" key="2">
    <source>
        <dbReference type="ARBA" id="ARBA00022969"/>
    </source>
</evidence>
<evidence type="ECO:0000256" key="7">
    <source>
        <dbReference type="SAM" id="MobiDB-lite"/>
    </source>
</evidence>
<protein>
    <recommendedName>
        <fullName evidence="8">Velvet domain-containing protein</fullName>
    </recommendedName>
</protein>
<gene>
    <name evidence="9" type="ORF">PV11_10065</name>
</gene>
<evidence type="ECO:0000256" key="1">
    <source>
        <dbReference type="ARBA" id="ARBA00004123"/>
    </source>
</evidence>
<keyword evidence="2" id="KW-0749">Sporulation</keyword>
<dbReference type="PANTHER" id="PTHR33572">
    <property type="entry name" value="SPORE DEVELOPMENT REGULATOR VOSA"/>
    <property type="match status" value="1"/>
</dbReference>
<comment type="similarity">
    <text evidence="6">Belongs to the velvet family. VelB subfamily.</text>
</comment>
<dbReference type="GO" id="GO:0030435">
    <property type="term" value="P:sporulation resulting in formation of a cellular spore"/>
    <property type="evidence" value="ECO:0007669"/>
    <property type="project" value="UniProtKB-KW"/>
</dbReference>
<feature type="compositionally biased region" description="Acidic residues" evidence="7">
    <location>
        <begin position="398"/>
        <end position="414"/>
    </location>
</feature>
<dbReference type="AlphaFoldDB" id="A0A0D1VQI4"/>
<feature type="compositionally biased region" description="Polar residues" evidence="7">
    <location>
        <begin position="81"/>
        <end position="95"/>
    </location>
</feature>
<dbReference type="PANTHER" id="PTHR33572:SF3">
    <property type="entry name" value="VELVET COMPLEX SUBUNIT B"/>
    <property type="match status" value="1"/>
</dbReference>
<evidence type="ECO:0000256" key="4">
    <source>
        <dbReference type="ARBA" id="ARBA00023163"/>
    </source>
</evidence>
<dbReference type="GO" id="GO:0005634">
    <property type="term" value="C:nucleus"/>
    <property type="evidence" value="ECO:0007669"/>
    <property type="project" value="UniProtKB-SubCell"/>
</dbReference>
<dbReference type="STRING" id="1016849.A0A0D1VQI4"/>
<keyword evidence="4" id="KW-0804">Transcription</keyword>
<name>A0A0D1VQI4_9EURO</name>
<evidence type="ECO:0000259" key="8">
    <source>
        <dbReference type="PROSITE" id="PS51821"/>
    </source>
</evidence>
<dbReference type="OrthoDB" id="1746739at2759"/>
<proteinExistence type="inferred from homology"/>
<dbReference type="HOGENOM" id="CLU_022491_0_0_1"/>
<dbReference type="EMBL" id="KN846954">
    <property type="protein sequence ID" value="KIV78340.1"/>
    <property type="molecule type" value="Genomic_DNA"/>
</dbReference>
<dbReference type="PROSITE" id="PS51821">
    <property type="entry name" value="VELVET"/>
    <property type="match status" value="1"/>
</dbReference>
<comment type="subcellular location">
    <subcellularLocation>
        <location evidence="1">Nucleus</location>
    </subcellularLocation>
</comment>
<feature type="region of interest" description="Disordered" evidence="7">
    <location>
        <begin position="379"/>
        <end position="414"/>
    </location>
</feature>
<dbReference type="Pfam" id="PF11754">
    <property type="entry name" value="Velvet"/>
    <property type="match status" value="1"/>
</dbReference>
<dbReference type="Gene3D" id="2.60.40.3960">
    <property type="entry name" value="Velvet domain"/>
    <property type="match status" value="2"/>
</dbReference>
<dbReference type="InterPro" id="IPR037525">
    <property type="entry name" value="Velvet_dom"/>
</dbReference>
<evidence type="ECO:0000256" key="5">
    <source>
        <dbReference type="ARBA" id="ARBA00023242"/>
    </source>
</evidence>
<dbReference type="Proteomes" id="UP000053599">
    <property type="component" value="Unassembled WGS sequence"/>
</dbReference>
<organism evidence="9 10">
    <name type="scientific">Exophiala sideris</name>
    <dbReference type="NCBI Taxonomy" id="1016849"/>
    <lineage>
        <taxon>Eukaryota</taxon>
        <taxon>Fungi</taxon>
        <taxon>Dikarya</taxon>
        <taxon>Ascomycota</taxon>
        <taxon>Pezizomycotina</taxon>
        <taxon>Eurotiomycetes</taxon>
        <taxon>Chaetothyriomycetidae</taxon>
        <taxon>Chaetothyriales</taxon>
        <taxon>Herpotrichiellaceae</taxon>
        <taxon>Exophiala</taxon>
    </lineage>
</organism>
<dbReference type="InterPro" id="IPR021740">
    <property type="entry name" value="Velvet"/>
</dbReference>
<sequence length="414" mass="46113">MLLRKDRPAEEKRLNKEDFSRDCLFLELHYPSFTQPFASEIMYHAHQDNYQASRPSLSIQAPHVQTQRSHNMITDSAAEASPQSSENENDLSNYSLPPPPPTIRVYGDLTWSLEVVQQPVRARMCGFGDKDRRPISPPPCIRLIIKDRQTQQEIDYTKIVDISKLILHVDLWNLEGTREDNCVKHPSQTSPNISSVVIASYPMVSTTPALTNQAAYPMASTPHAYPDQAAYPMASMPHAYPNQAAYTMASTTHRLVNQPVSRSSQDLTREGSVARNLIGSAAANAVKLDFEGEPGIWFVLQDLSVRTEGWFRLKFSLINLAELIMNNGVNKEIATNRPLFNEAPCLAASFSKPFKVFSAKKFPGVMETTPLSQAFAAQGIKIPIRKPDGKKRKASGDPGEDGDGEDDNPDDEDE</sequence>
<keyword evidence="3" id="KW-0805">Transcription regulation</keyword>
<accession>A0A0D1VQI4</accession>
<keyword evidence="5" id="KW-0539">Nucleus</keyword>
<feature type="region of interest" description="Disordered" evidence="7">
    <location>
        <begin position="60"/>
        <end position="99"/>
    </location>
</feature>
<feature type="compositionally biased region" description="Polar residues" evidence="7">
    <location>
        <begin position="60"/>
        <end position="74"/>
    </location>
</feature>
<evidence type="ECO:0000256" key="6">
    <source>
        <dbReference type="ARBA" id="ARBA00038045"/>
    </source>
</evidence>